<protein>
    <recommendedName>
        <fullName evidence="1">2EXR domain-containing protein</fullName>
    </recommendedName>
</protein>
<feature type="domain" description="2EXR" evidence="1">
    <location>
        <begin position="6"/>
        <end position="144"/>
    </location>
</feature>
<name>A0A2J6S2A4_HYAVF</name>
<gene>
    <name evidence="2" type="ORF">L207DRAFT_507823</name>
</gene>
<organism evidence="2 3">
    <name type="scientific">Hyaloscypha variabilis (strain UAMH 11265 / GT02V1 / F)</name>
    <name type="common">Meliniomyces variabilis</name>
    <dbReference type="NCBI Taxonomy" id="1149755"/>
    <lineage>
        <taxon>Eukaryota</taxon>
        <taxon>Fungi</taxon>
        <taxon>Dikarya</taxon>
        <taxon>Ascomycota</taxon>
        <taxon>Pezizomycotina</taxon>
        <taxon>Leotiomycetes</taxon>
        <taxon>Helotiales</taxon>
        <taxon>Hyaloscyphaceae</taxon>
        <taxon>Hyaloscypha</taxon>
        <taxon>Hyaloscypha variabilis</taxon>
    </lineage>
</organism>
<proteinExistence type="predicted"/>
<dbReference type="OrthoDB" id="3513892at2759"/>
<reference evidence="2 3" key="1">
    <citation type="submission" date="2016-04" db="EMBL/GenBank/DDBJ databases">
        <title>A degradative enzymes factory behind the ericoid mycorrhizal symbiosis.</title>
        <authorList>
            <consortium name="DOE Joint Genome Institute"/>
            <person name="Martino E."/>
            <person name="Morin E."/>
            <person name="Grelet G."/>
            <person name="Kuo A."/>
            <person name="Kohler A."/>
            <person name="Daghino S."/>
            <person name="Barry K."/>
            <person name="Choi C."/>
            <person name="Cichocki N."/>
            <person name="Clum A."/>
            <person name="Copeland A."/>
            <person name="Hainaut M."/>
            <person name="Haridas S."/>
            <person name="Labutti K."/>
            <person name="Lindquist E."/>
            <person name="Lipzen A."/>
            <person name="Khouja H.-R."/>
            <person name="Murat C."/>
            <person name="Ohm R."/>
            <person name="Olson A."/>
            <person name="Spatafora J."/>
            <person name="Veneault-Fourrey C."/>
            <person name="Henrissat B."/>
            <person name="Grigoriev I."/>
            <person name="Martin F."/>
            <person name="Perotto S."/>
        </authorList>
    </citation>
    <scope>NUCLEOTIDE SEQUENCE [LARGE SCALE GENOMIC DNA]</scope>
    <source>
        <strain evidence="2 3">F</strain>
    </source>
</reference>
<dbReference type="EMBL" id="KZ613940">
    <property type="protein sequence ID" value="PMD44899.1"/>
    <property type="molecule type" value="Genomic_DNA"/>
</dbReference>
<dbReference type="Pfam" id="PF20150">
    <property type="entry name" value="2EXR"/>
    <property type="match status" value="1"/>
</dbReference>
<accession>A0A2J6S2A4</accession>
<dbReference type="AlphaFoldDB" id="A0A2J6S2A4"/>
<dbReference type="InterPro" id="IPR045518">
    <property type="entry name" value="2EXR"/>
</dbReference>
<sequence length="302" mass="34755">MSCSEFHLFGCLPAELRLKIWALARPPARLIHAIRTTHMSTESSRGDICIGRYHLGIICQSAPSVLQACRESRALLLPTYTSGFTSSRTLFPVQYPPRRWQPFGRRGHPAYHRDEMSNVFFPCHHEALVSNKNKSIYWDPENDIVFLHTEIWPMVQDKLLTGAVSLWSGHGWTAPIIHGVKKLALEFSDFTEWVLGIAEHDPIFGEPKVVYVIMDRKTIGEDEEWKSVLSRFMCWYQQRRITNPRGFVEERKFEWEVKIVARCYGELGEGAFEGAVSEHDIQGWKDYPHVGQWRAGDVLGRG</sequence>
<keyword evidence="3" id="KW-1185">Reference proteome</keyword>
<evidence type="ECO:0000313" key="2">
    <source>
        <dbReference type="EMBL" id="PMD44899.1"/>
    </source>
</evidence>
<evidence type="ECO:0000313" key="3">
    <source>
        <dbReference type="Proteomes" id="UP000235786"/>
    </source>
</evidence>
<dbReference type="Proteomes" id="UP000235786">
    <property type="component" value="Unassembled WGS sequence"/>
</dbReference>
<dbReference type="PANTHER" id="PTHR35910">
    <property type="entry name" value="2EXR DOMAIN-CONTAINING PROTEIN"/>
    <property type="match status" value="1"/>
</dbReference>
<evidence type="ECO:0000259" key="1">
    <source>
        <dbReference type="Pfam" id="PF20150"/>
    </source>
</evidence>
<dbReference type="PANTHER" id="PTHR35910:SF6">
    <property type="entry name" value="2EXR DOMAIN-CONTAINING PROTEIN"/>
    <property type="match status" value="1"/>
</dbReference>